<evidence type="ECO:0000313" key="3">
    <source>
        <dbReference type="Proteomes" id="UP000712600"/>
    </source>
</evidence>
<accession>A0A8S9PG67</accession>
<feature type="region of interest" description="Disordered" evidence="1">
    <location>
        <begin position="90"/>
        <end position="115"/>
    </location>
</feature>
<protein>
    <submittedName>
        <fullName evidence="2">Uncharacterized protein</fullName>
    </submittedName>
</protein>
<dbReference type="EMBL" id="QGKX02001521">
    <property type="protein sequence ID" value="KAF3511813.1"/>
    <property type="molecule type" value="Genomic_DNA"/>
</dbReference>
<evidence type="ECO:0000313" key="2">
    <source>
        <dbReference type="EMBL" id="KAF3511813.1"/>
    </source>
</evidence>
<evidence type="ECO:0000256" key="1">
    <source>
        <dbReference type="SAM" id="MobiDB-lite"/>
    </source>
</evidence>
<dbReference type="AlphaFoldDB" id="A0A8S9PG67"/>
<proteinExistence type="predicted"/>
<feature type="compositionally biased region" description="Basic residues" evidence="1">
    <location>
        <begin position="98"/>
        <end position="115"/>
    </location>
</feature>
<comment type="caution">
    <text evidence="2">The sequence shown here is derived from an EMBL/GenBank/DDBJ whole genome shotgun (WGS) entry which is preliminary data.</text>
</comment>
<reference evidence="2" key="1">
    <citation type="submission" date="2019-12" db="EMBL/GenBank/DDBJ databases">
        <title>Genome sequencing and annotation of Brassica cretica.</title>
        <authorList>
            <person name="Studholme D.J."/>
            <person name="Sarris P."/>
        </authorList>
    </citation>
    <scope>NUCLEOTIDE SEQUENCE</scope>
    <source>
        <strain evidence="2">PFS-109/04</strain>
        <tissue evidence="2">Leaf</tissue>
    </source>
</reference>
<name>A0A8S9PG67_BRACR</name>
<dbReference type="Proteomes" id="UP000712600">
    <property type="component" value="Unassembled WGS sequence"/>
</dbReference>
<organism evidence="2 3">
    <name type="scientific">Brassica cretica</name>
    <name type="common">Mustard</name>
    <dbReference type="NCBI Taxonomy" id="69181"/>
    <lineage>
        <taxon>Eukaryota</taxon>
        <taxon>Viridiplantae</taxon>
        <taxon>Streptophyta</taxon>
        <taxon>Embryophyta</taxon>
        <taxon>Tracheophyta</taxon>
        <taxon>Spermatophyta</taxon>
        <taxon>Magnoliopsida</taxon>
        <taxon>eudicotyledons</taxon>
        <taxon>Gunneridae</taxon>
        <taxon>Pentapetalae</taxon>
        <taxon>rosids</taxon>
        <taxon>malvids</taxon>
        <taxon>Brassicales</taxon>
        <taxon>Brassicaceae</taxon>
        <taxon>Brassiceae</taxon>
        <taxon>Brassica</taxon>
    </lineage>
</organism>
<gene>
    <name evidence="2" type="ORF">F2Q69_00007016</name>
</gene>
<sequence>MNKFEATHLAISTHLKPLICTEEAYGFHKRLKMIHDPVNFVDPCAVSETESPIPPDISLEDDVRKVFLMPVSIDASTSLLIDTPRLSQHAETETYKSGGKKRRNWKKRKRIKGDH</sequence>